<dbReference type="EMBL" id="CP030926">
    <property type="protein sequence ID" value="AXN41814.1"/>
    <property type="molecule type" value="Genomic_DNA"/>
</dbReference>
<name>A0ABN5N8N9_9BACI</name>
<accession>A0ABN5N8N9</accession>
<reference evidence="1 2" key="1">
    <citation type="submission" date="2018-07" db="EMBL/GenBank/DDBJ databases">
        <title>The molecular basis for the intramolecular migration of carboxyl group in the catabolism of para-hydroxybenzoate via gentisate.</title>
        <authorList>
            <person name="Zhao H."/>
            <person name="Xu Y."/>
            <person name="Lin S."/>
            <person name="Spain J.C."/>
            <person name="Zhou N.-Y."/>
        </authorList>
    </citation>
    <scope>NUCLEOTIDE SEQUENCE [LARGE SCALE GENOMIC DNA]</scope>
    <source>
        <strain evidence="1 2">PHB-7a</strain>
    </source>
</reference>
<sequence length="20" mass="2437">MRQVAEAAFYLWNQRGRLVQ</sequence>
<gene>
    <name evidence="1" type="ORF">DTO10_16180</name>
</gene>
<keyword evidence="2" id="KW-1185">Reference proteome</keyword>
<dbReference type="Proteomes" id="UP000260457">
    <property type="component" value="Chromosome"/>
</dbReference>
<proteinExistence type="predicted"/>
<organism evidence="1 2">
    <name type="scientific">Peribacillus butanolivorans</name>
    <dbReference type="NCBI Taxonomy" id="421767"/>
    <lineage>
        <taxon>Bacteria</taxon>
        <taxon>Bacillati</taxon>
        <taxon>Bacillota</taxon>
        <taxon>Bacilli</taxon>
        <taxon>Bacillales</taxon>
        <taxon>Bacillaceae</taxon>
        <taxon>Peribacillus</taxon>
    </lineage>
</organism>
<evidence type="ECO:0000313" key="1">
    <source>
        <dbReference type="EMBL" id="AXN41814.1"/>
    </source>
</evidence>
<evidence type="ECO:0000313" key="2">
    <source>
        <dbReference type="Proteomes" id="UP000260457"/>
    </source>
</evidence>
<protein>
    <submittedName>
        <fullName evidence="1">DUF2934 domain-containing protein</fullName>
    </submittedName>
</protein>